<evidence type="ECO:0000256" key="2">
    <source>
        <dbReference type="ARBA" id="ARBA00022475"/>
    </source>
</evidence>
<evidence type="ECO:0000313" key="7">
    <source>
        <dbReference type="Proteomes" id="UP000215914"/>
    </source>
</evidence>
<evidence type="ECO:0000259" key="4">
    <source>
        <dbReference type="PROSITE" id="PS50011"/>
    </source>
</evidence>
<dbReference type="PROSITE" id="PS00107">
    <property type="entry name" value="PROTEIN_KINASE_ATP"/>
    <property type="match status" value="1"/>
</dbReference>
<keyword evidence="2" id="KW-0472">Membrane</keyword>
<dbReference type="PANTHER" id="PTHR45621">
    <property type="entry name" value="OS01G0588500 PROTEIN-RELATED"/>
    <property type="match status" value="1"/>
</dbReference>
<dbReference type="InterPro" id="IPR001245">
    <property type="entry name" value="Ser-Thr/Tyr_kinase_cat_dom"/>
</dbReference>
<keyword evidence="6" id="KW-0675">Receptor</keyword>
<dbReference type="Gramene" id="mRNA:HanXRQr2_Chr08g0360801">
    <property type="protein sequence ID" value="mRNA:HanXRQr2_Chr08g0360801"/>
    <property type="gene ID" value="HanXRQr2_Chr08g0360801"/>
</dbReference>
<keyword evidence="3" id="KW-0547">Nucleotide-binding</keyword>
<dbReference type="InParanoid" id="A0A251T3V6"/>
<feature type="domain" description="Protein kinase" evidence="4">
    <location>
        <begin position="58"/>
        <end position="337"/>
    </location>
</feature>
<dbReference type="InterPro" id="IPR000719">
    <property type="entry name" value="Prot_kinase_dom"/>
</dbReference>
<reference evidence="5" key="3">
    <citation type="submission" date="2020-06" db="EMBL/GenBank/DDBJ databases">
        <title>Helianthus annuus Genome sequencing and assembly Release 2.</title>
        <authorList>
            <person name="Gouzy J."/>
            <person name="Langlade N."/>
            <person name="Munos S."/>
        </authorList>
    </citation>
    <scope>NUCLEOTIDE SEQUENCE</scope>
    <source>
        <tissue evidence="5">Leaves</tissue>
    </source>
</reference>
<dbReference type="SUPFAM" id="SSF56112">
    <property type="entry name" value="Protein kinase-like (PK-like)"/>
    <property type="match status" value="1"/>
</dbReference>
<dbReference type="GO" id="GO:0005886">
    <property type="term" value="C:plasma membrane"/>
    <property type="evidence" value="ECO:0007669"/>
    <property type="project" value="UniProtKB-SubCell"/>
</dbReference>
<dbReference type="Pfam" id="PF07714">
    <property type="entry name" value="PK_Tyr_Ser-Thr"/>
    <property type="match status" value="1"/>
</dbReference>
<dbReference type="InterPro" id="IPR050823">
    <property type="entry name" value="Plant_Ser_Thr_Prot_Kinase"/>
</dbReference>
<keyword evidence="7" id="KW-1185">Reference proteome</keyword>
<dbReference type="EMBL" id="CM007901">
    <property type="protein sequence ID" value="OTG05489.1"/>
    <property type="molecule type" value="Genomic_DNA"/>
</dbReference>
<dbReference type="Gene3D" id="1.10.510.10">
    <property type="entry name" value="Transferase(Phosphotransferase) domain 1"/>
    <property type="match status" value="1"/>
</dbReference>
<dbReference type="Proteomes" id="UP000215914">
    <property type="component" value="Chromosome 12"/>
</dbReference>
<reference evidence="6" key="2">
    <citation type="submission" date="2017-02" db="EMBL/GenBank/DDBJ databases">
        <title>Sunflower complete genome.</title>
        <authorList>
            <person name="Langlade N."/>
            <person name="Munos S."/>
        </authorList>
    </citation>
    <scope>NUCLEOTIDE SEQUENCE [LARGE SCALE GENOMIC DNA]</scope>
    <source>
        <tissue evidence="6">Leaves</tissue>
    </source>
</reference>
<dbReference type="InterPro" id="IPR011009">
    <property type="entry name" value="Kinase-like_dom_sf"/>
</dbReference>
<dbReference type="PROSITE" id="PS50011">
    <property type="entry name" value="PROTEIN_KINASE_DOM"/>
    <property type="match status" value="1"/>
</dbReference>
<dbReference type="EMBL" id="MNCJ02000323">
    <property type="protein sequence ID" value="KAF5797197.1"/>
    <property type="molecule type" value="Genomic_DNA"/>
</dbReference>
<evidence type="ECO:0000256" key="3">
    <source>
        <dbReference type="PROSITE-ProRule" id="PRU10141"/>
    </source>
</evidence>
<keyword evidence="6" id="KW-0418">Kinase</keyword>
<gene>
    <name evidence="6" type="ORF">HannXRQ_Chr12g0374091</name>
    <name evidence="5" type="ORF">HanXRQr2_Chr08g0360801</name>
</gene>
<dbReference type="AlphaFoldDB" id="A0A251T3V6"/>
<accession>A0A251T3V6</accession>
<sequence length="337" mass="38750">MYHDKHRLPVILPPPPPLPPPKEKSEASSAGKIHILAHNNLNMFCLNYLKKATSNFKHNMRSMIGGGEFGEVFEGEFVIRHYSSYQICEDRRRVAIKKFRHYKIRKCMNANGIIKVVDMAFLREFNHPNIVKVLGYCFEDETLYLIYEFMANGSLDSHLFTKDKIPLPWKARVKIAMGIADALLHLHTTQNQVDDFSIKIHQILLDKDFNAKISDFESAILVYGGSFNKIKHCHNSKYEGIVRSFGVLLIQLITGERISDIGIANLRQNMWDPKGEIRKESLRRAMDPRLHNIDNTTIMEAMKLALDCVAIPFFRLKKAADVLTQIYTHIIKCDVPN</sequence>
<dbReference type="GO" id="GO:0004672">
    <property type="term" value="F:protein kinase activity"/>
    <property type="evidence" value="ECO:0007669"/>
    <property type="project" value="InterPro"/>
</dbReference>
<dbReference type="GO" id="GO:0005524">
    <property type="term" value="F:ATP binding"/>
    <property type="evidence" value="ECO:0007669"/>
    <property type="project" value="UniProtKB-UniRule"/>
</dbReference>
<reference evidence="5 7" key="1">
    <citation type="journal article" date="2017" name="Nature">
        <title>The sunflower genome provides insights into oil metabolism, flowering and Asterid evolution.</title>
        <authorList>
            <person name="Badouin H."/>
            <person name="Gouzy J."/>
            <person name="Grassa C.J."/>
            <person name="Murat F."/>
            <person name="Staton S.E."/>
            <person name="Cottret L."/>
            <person name="Lelandais-Briere C."/>
            <person name="Owens G.L."/>
            <person name="Carrere S."/>
            <person name="Mayjonade B."/>
            <person name="Legrand L."/>
            <person name="Gill N."/>
            <person name="Kane N.C."/>
            <person name="Bowers J.E."/>
            <person name="Hubner S."/>
            <person name="Bellec A."/>
            <person name="Berard A."/>
            <person name="Berges H."/>
            <person name="Blanchet N."/>
            <person name="Boniface M.C."/>
            <person name="Brunel D."/>
            <person name="Catrice O."/>
            <person name="Chaidir N."/>
            <person name="Claudel C."/>
            <person name="Donnadieu C."/>
            <person name="Faraut T."/>
            <person name="Fievet G."/>
            <person name="Helmstetter N."/>
            <person name="King M."/>
            <person name="Knapp S.J."/>
            <person name="Lai Z."/>
            <person name="Le Paslier M.C."/>
            <person name="Lippi Y."/>
            <person name="Lorenzon L."/>
            <person name="Mandel J.R."/>
            <person name="Marage G."/>
            <person name="Marchand G."/>
            <person name="Marquand E."/>
            <person name="Bret-Mestries E."/>
            <person name="Morien E."/>
            <person name="Nambeesan S."/>
            <person name="Nguyen T."/>
            <person name="Pegot-Espagnet P."/>
            <person name="Pouilly N."/>
            <person name="Raftis F."/>
            <person name="Sallet E."/>
            <person name="Schiex T."/>
            <person name="Thomas J."/>
            <person name="Vandecasteele C."/>
            <person name="Vares D."/>
            <person name="Vear F."/>
            <person name="Vautrin S."/>
            <person name="Crespi M."/>
            <person name="Mangin B."/>
            <person name="Burke J.M."/>
            <person name="Salse J."/>
            <person name="Munos S."/>
            <person name="Vincourt P."/>
            <person name="Rieseberg L.H."/>
            <person name="Langlade N.B."/>
        </authorList>
    </citation>
    <scope>NUCLEOTIDE SEQUENCE [LARGE SCALE GENOMIC DNA]</scope>
    <source>
        <strain evidence="7">cv. SF193</strain>
        <tissue evidence="5">Leaves</tissue>
    </source>
</reference>
<keyword evidence="2" id="KW-1003">Cell membrane</keyword>
<evidence type="ECO:0000313" key="6">
    <source>
        <dbReference type="EMBL" id="OTG05489.1"/>
    </source>
</evidence>
<evidence type="ECO:0000313" key="5">
    <source>
        <dbReference type="EMBL" id="KAF5797197.1"/>
    </source>
</evidence>
<comment type="subcellular location">
    <subcellularLocation>
        <location evidence="1">Cell membrane</location>
    </subcellularLocation>
</comment>
<name>A0A251T3V6_HELAN</name>
<evidence type="ECO:0000256" key="1">
    <source>
        <dbReference type="ARBA" id="ARBA00004236"/>
    </source>
</evidence>
<proteinExistence type="predicted"/>
<dbReference type="OrthoDB" id="1111890at2759"/>
<dbReference type="InterPro" id="IPR017441">
    <property type="entry name" value="Protein_kinase_ATP_BS"/>
</dbReference>
<protein>
    <submittedName>
        <fullName evidence="6">Putative tyrosine-protein kinase, receptor ROR, Protein kinase, ATP binding site</fullName>
    </submittedName>
</protein>
<keyword evidence="3" id="KW-0067">ATP-binding</keyword>
<dbReference type="Gene3D" id="3.30.200.20">
    <property type="entry name" value="Phosphorylase Kinase, domain 1"/>
    <property type="match status" value="1"/>
</dbReference>
<feature type="binding site" evidence="3">
    <location>
        <position position="97"/>
    </location>
    <ligand>
        <name>ATP</name>
        <dbReference type="ChEBI" id="CHEBI:30616"/>
    </ligand>
</feature>
<keyword evidence="5" id="KW-0808">Transferase</keyword>
<organism evidence="6 7">
    <name type="scientific">Helianthus annuus</name>
    <name type="common">Common sunflower</name>
    <dbReference type="NCBI Taxonomy" id="4232"/>
    <lineage>
        <taxon>Eukaryota</taxon>
        <taxon>Viridiplantae</taxon>
        <taxon>Streptophyta</taxon>
        <taxon>Embryophyta</taxon>
        <taxon>Tracheophyta</taxon>
        <taxon>Spermatophyta</taxon>
        <taxon>Magnoliopsida</taxon>
        <taxon>eudicotyledons</taxon>
        <taxon>Gunneridae</taxon>
        <taxon>Pentapetalae</taxon>
        <taxon>asterids</taxon>
        <taxon>campanulids</taxon>
        <taxon>Asterales</taxon>
        <taxon>Asteraceae</taxon>
        <taxon>Asteroideae</taxon>
        <taxon>Heliantheae alliance</taxon>
        <taxon>Heliantheae</taxon>
        <taxon>Helianthus</taxon>
    </lineage>
</organism>